<dbReference type="Gramene" id="KCW84615">
    <property type="protein sequence ID" value="KCW84615"/>
    <property type="gene ID" value="EUGRSUZ_B01446"/>
</dbReference>
<dbReference type="EMBL" id="KK198754">
    <property type="protein sequence ID" value="KCW84615.1"/>
    <property type="molecule type" value="Genomic_DNA"/>
</dbReference>
<accession>A0A059D321</accession>
<feature type="region of interest" description="Disordered" evidence="1">
    <location>
        <begin position="1"/>
        <end position="22"/>
    </location>
</feature>
<protein>
    <submittedName>
        <fullName evidence="2">Uncharacterized protein</fullName>
    </submittedName>
</protein>
<evidence type="ECO:0000256" key="1">
    <source>
        <dbReference type="SAM" id="MobiDB-lite"/>
    </source>
</evidence>
<reference evidence="2" key="1">
    <citation type="submission" date="2013-07" db="EMBL/GenBank/DDBJ databases">
        <title>The genome of Eucalyptus grandis.</title>
        <authorList>
            <person name="Schmutz J."/>
            <person name="Hayes R."/>
            <person name="Myburg A."/>
            <person name="Tuskan G."/>
            <person name="Grattapaglia D."/>
            <person name="Rokhsar D.S."/>
        </authorList>
    </citation>
    <scope>NUCLEOTIDE SEQUENCE</scope>
    <source>
        <tissue evidence="2">Leaf extractions</tissue>
    </source>
</reference>
<organism evidence="2">
    <name type="scientific">Eucalyptus grandis</name>
    <name type="common">Flooded gum</name>
    <dbReference type="NCBI Taxonomy" id="71139"/>
    <lineage>
        <taxon>Eukaryota</taxon>
        <taxon>Viridiplantae</taxon>
        <taxon>Streptophyta</taxon>
        <taxon>Embryophyta</taxon>
        <taxon>Tracheophyta</taxon>
        <taxon>Spermatophyta</taxon>
        <taxon>Magnoliopsida</taxon>
        <taxon>eudicotyledons</taxon>
        <taxon>Gunneridae</taxon>
        <taxon>Pentapetalae</taxon>
        <taxon>rosids</taxon>
        <taxon>malvids</taxon>
        <taxon>Myrtales</taxon>
        <taxon>Myrtaceae</taxon>
        <taxon>Myrtoideae</taxon>
        <taxon>Eucalypteae</taxon>
        <taxon>Eucalyptus</taxon>
    </lineage>
</organism>
<evidence type="ECO:0000313" key="2">
    <source>
        <dbReference type="EMBL" id="KCW84615.1"/>
    </source>
</evidence>
<proteinExistence type="predicted"/>
<sequence length="96" mass="10077">MNAASAPLQRSSAAAELPMPSSALGRSPALLLVQELRSPVDWPTASRSYVLASVSARGVKLRGVVGFFSWGFGLPPRAYSTAASASQVGIRLIFIM</sequence>
<gene>
    <name evidence="2" type="ORF">EUGRSUZ_B01446</name>
</gene>
<name>A0A059D321_EUCGR</name>
<dbReference type="InParanoid" id="A0A059D321"/>
<dbReference type="AlphaFoldDB" id="A0A059D321"/>